<keyword evidence="1" id="KW-1133">Transmembrane helix</keyword>
<dbReference type="AlphaFoldDB" id="A0A402BEV8"/>
<gene>
    <name evidence="2" type="ORF">KDA_52810</name>
</gene>
<sequence>MINFNKELVIIVLLIICIPVEIYAAFTTPTFWSLLVAVLIPIVTIQSIMKYIQQNRLY</sequence>
<dbReference type="Proteomes" id="UP000287171">
    <property type="component" value="Unassembled WGS sequence"/>
</dbReference>
<evidence type="ECO:0000313" key="3">
    <source>
        <dbReference type="Proteomes" id="UP000287171"/>
    </source>
</evidence>
<feature type="transmembrane region" description="Helical" evidence="1">
    <location>
        <begin position="7"/>
        <end position="26"/>
    </location>
</feature>
<protein>
    <submittedName>
        <fullName evidence="2">Uncharacterized protein</fullName>
    </submittedName>
</protein>
<name>A0A402BEV8_9CHLR</name>
<organism evidence="2 3">
    <name type="scientific">Dictyobacter alpinus</name>
    <dbReference type="NCBI Taxonomy" id="2014873"/>
    <lineage>
        <taxon>Bacteria</taxon>
        <taxon>Bacillati</taxon>
        <taxon>Chloroflexota</taxon>
        <taxon>Ktedonobacteria</taxon>
        <taxon>Ktedonobacterales</taxon>
        <taxon>Dictyobacteraceae</taxon>
        <taxon>Dictyobacter</taxon>
    </lineage>
</organism>
<comment type="caution">
    <text evidence="2">The sequence shown here is derived from an EMBL/GenBank/DDBJ whole genome shotgun (WGS) entry which is preliminary data.</text>
</comment>
<keyword evidence="1" id="KW-0812">Transmembrane</keyword>
<evidence type="ECO:0000313" key="2">
    <source>
        <dbReference type="EMBL" id="GCE29797.1"/>
    </source>
</evidence>
<reference evidence="3" key="1">
    <citation type="submission" date="2018-12" db="EMBL/GenBank/DDBJ databases">
        <title>Tengunoibacter tsumagoiensis gen. nov., sp. nov., Dictyobacter kobayashii sp. nov., D. alpinus sp. nov., and D. joshuensis sp. nov. and description of Dictyobacteraceae fam. nov. within the order Ktedonobacterales isolated from Tengu-no-mugimeshi.</title>
        <authorList>
            <person name="Wang C.M."/>
            <person name="Zheng Y."/>
            <person name="Sakai Y."/>
            <person name="Toyoda A."/>
            <person name="Minakuchi Y."/>
            <person name="Abe K."/>
            <person name="Yokota A."/>
            <person name="Yabe S."/>
        </authorList>
    </citation>
    <scope>NUCLEOTIDE SEQUENCE [LARGE SCALE GENOMIC DNA]</scope>
    <source>
        <strain evidence="3">Uno16</strain>
    </source>
</reference>
<dbReference type="EMBL" id="BIFT01000002">
    <property type="protein sequence ID" value="GCE29797.1"/>
    <property type="molecule type" value="Genomic_DNA"/>
</dbReference>
<evidence type="ECO:0000256" key="1">
    <source>
        <dbReference type="SAM" id="Phobius"/>
    </source>
</evidence>
<keyword evidence="1" id="KW-0472">Membrane</keyword>
<proteinExistence type="predicted"/>
<accession>A0A402BEV8</accession>
<keyword evidence="3" id="KW-1185">Reference proteome</keyword>
<feature type="transmembrane region" description="Helical" evidence="1">
    <location>
        <begin position="32"/>
        <end position="52"/>
    </location>
</feature>